<dbReference type="GO" id="GO:0016787">
    <property type="term" value="F:hydrolase activity"/>
    <property type="evidence" value="ECO:0007669"/>
    <property type="project" value="UniProtKB-KW"/>
</dbReference>
<proteinExistence type="predicted"/>
<evidence type="ECO:0000313" key="2">
    <source>
        <dbReference type="EMBL" id="USR41610.1"/>
    </source>
</evidence>
<feature type="domain" description="AB hydrolase-1" evidence="1">
    <location>
        <begin position="6"/>
        <end position="235"/>
    </location>
</feature>
<protein>
    <submittedName>
        <fullName evidence="2">Alpha/beta fold hydrolase</fullName>
    </submittedName>
</protein>
<keyword evidence="2" id="KW-0378">Hydrolase</keyword>
<gene>
    <name evidence="2" type="ORF">L1F06_009380</name>
</gene>
<dbReference type="Pfam" id="PF12697">
    <property type="entry name" value="Abhydrolase_6"/>
    <property type="match status" value="1"/>
</dbReference>
<dbReference type="EMBL" id="CP099397">
    <property type="protein sequence ID" value="USR41610.1"/>
    <property type="molecule type" value="Genomic_DNA"/>
</dbReference>
<organism evidence="2 3">
    <name type="scientific">Ectopseudomonas hydrolytica</name>
    <dbReference type="NCBI Taxonomy" id="2493633"/>
    <lineage>
        <taxon>Bacteria</taxon>
        <taxon>Pseudomonadati</taxon>
        <taxon>Pseudomonadota</taxon>
        <taxon>Gammaproteobacteria</taxon>
        <taxon>Pseudomonadales</taxon>
        <taxon>Pseudomonadaceae</taxon>
        <taxon>Ectopseudomonas</taxon>
    </lineage>
</organism>
<dbReference type="InterPro" id="IPR000073">
    <property type="entry name" value="AB_hydrolase_1"/>
</dbReference>
<reference evidence="2" key="1">
    <citation type="submission" date="2022-06" db="EMBL/GenBank/DDBJ databases">
        <title>Complete genome of Pseudomonas hydrolytica DSWY01T.</title>
        <authorList>
            <person name="Jung J."/>
            <person name="Jeon C.O."/>
        </authorList>
    </citation>
    <scope>NUCLEOTIDE SEQUENCE</scope>
    <source>
        <strain evidence="2">DSWY01</strain>
    </source>
</reference>
<sequence length="256" mass="28477">MSRQALFIHGTWLTPLIWSRFRRRFEACGYSCSAPAWPSLDTDLARQRSQPPRAMTRLGVAALLTHYEEHLRTFAHPPLLIGHDLGGLLVQLLLDRGLGSAGIAIAPPAQGGLEGLRDSGPWLLRRTLCRGVLHMSPQHFVRNMAQTLTPERQAAAYARHIVPAPARVFFDNALGIGSRIDFSNANRPPLLLIAAGADRTVRASTVAAAYRRHRGSTAVTTFKHFRGYSHWLIAEPGWETIADYCIEWAQDQLGRF</sequence>
<keyword evidence="3" id="KW-1185">Reference proteome</keyword>
<name>A0ABY5AD09_9GAMM</name>
<dbReference type="SUPFAM" id="SSF53474">
    <property type="entry name" value="alpha/beta-Hydrolases"/>
    <property type="match status" value="1"/>
</dbReference>
<dbReference type="Gene3D" id="3.40.50.1820">
    <property type="entry name" value="alpha/beta hydrolase"/>
    <property type="match status" value="1"/>
</dbReference>
<dbReference type="GeneID" id="300081181"/>
<evidence type="ECO:0000313" key="3">
    <source>
        <dbReference type="Proteomes" id="UP001054897"/>
    </source>
</evidence>
<dbReference type="Proteomes" id="UP001054897">
    <property type="component" value="Chromosome"/>
</dbReference>
<evidence type="ECO:0000259" key="1">
    <source>
        <dbReference type="Pfam" id="PF12697"/>
    </source>
</evidence>
<dbReference type="RefSeq" id="WP_129483350.1">
    <property type="nucleotide sequence ID" value="NZ_CP099397.1"/>
</dbReference>
<accession>A0ABY5AD09</accession>
<dbReference type="InterPro" id="IPR029058">
    <property type="entry name" value="AB_hydrolase_fold"/>
</dbReference>